<feature type="transmembrane region" description="Helical" evidence="2">
    <location>
        <begin position="229"/>
        <end position="253"/>
    </location>
</feature>
<reference evidence="3" key="1">
    <citation type="submission" date="2022-12" db="EMBL/GenBank/DDBJ databases">
        <authorList>
            <person name="Petersen C."/>
        </authorList>
    </citation>
    <scope>NUCLEOTIDE SEQUENCE</scope>
    <source>
        <strain evidence="3">IBT 29677</strain>
    </source>
</reference>
<name>A0A9W9VMY5_9EURO</name>
<evidence type="ECO:0000256" key="1">
    <source>
        <dbReference type="SAM" id="MobiDB-lite"/>
    </source>
</evidence>
<evidence type="ECO:0000256" key="2">
    <source>
        <dbReference type="SAM" id="Phobius"/>
    </source>
</evidence>
<protein>
    <submittedName>
        <fullName evidence="3">Uncharacterized protein</fullName>
    </submittedName>
</protein>
<dbReference type="Proteomes" id="UP001147747">
    <property type="component" value="Unassembled WGS sequence"/>
</dbReference>
<reference evidence="3" key="2">
    <citation type="journal article" date="2023" name="IMA Fungus">
        <title>Comparative genomic study of the Penicillium genus elucidates a diverse pangenome and 15 lateral gene transfer events.</title>
        <authorList>
            <person name="Petersen C."/>
            <person name="Sorensen T."/>
            <person name="Nielsen M.R."/>
            <person name="Sondergaard T.E."/>
            <person name="Sorensen J.L."/>
            <person name="Fitzpatrick D.A."/>
            <person name="Frisvad J.C."/>
            <person name="Nielsen K.L."/>
        </authorList>
    </citation>
    <scope>NUCLEOTIDE SEQUENCE</scope>
    <source>
        <strain evidence="3">IBT 29677</strain>
    </source>
</reference>
<proteinExistence type="predicted"/>
<keyword evidence="2" id="KW-0812">Transmembrane</keyword>
<sequence length="256" mass="28434">MPPISFGENAPVPRWRFASDTTKPAQGKDLEKDLIRTVAGKSIIDGVASGSHPRSFDSSIGLGGLKWVFDAGLLANPPNLLHGEKLYEVAYDCLTEALQNPISRMQMKREIANGPLWPKVCNVEDPLPPPPKRPNTNFYPEFRKDYRDPKARHEDDEFKRPVPVPRARGSTPAGGKAPTYADRLLYHDKGADGPLHQADPGKIFGIESDSSEDEGRKEGKIAKIGEYKCVWLCVILLVLSMFLCLFLYSFGIIKVM</sequence>
<comment type="caution">
    <text evidence="3">The sequence shown here is derived from an EMBL/GenBank/DDBJ whole genome shotgun (WGS) entry which is preliminary data.</text>
</comment>
<keyword evidence="2" id="KW-1133">Transmembrane helix</keyword>
<organism evidence="3 4">
    <name type="scientific">Penicillium cosmopolitanum</name>
    <dbReference type="NCBI Taxonomy" id="1131564"/>
    <lineage>
        <taxon>Eukaryota</taxon>
        <taxon>Fungi</taxon>
        <taxon>Dikarya</taxon>
        <taxon>Ascomycota</taxon>
        <taxon>Pezizomycotina</taxon>
        <taxon>Eurotiomycetes</taxon>
        <taxon>Eurotiomycetidae</taxon>
        <taxon>Eurotiales</taxon>
        <taxon>Aspergillaceae</taxon>
        <taxon>Penicillium</taxon>
    </lineage>
</organism>
<dbReference type="OrthoDB" id="4506111at2759"/>
<dbReference type="RefSeq" id="XP_056483911.1">
    <property type="nucleotide sequence ID" value="XM_056633291.1"/>
</dbReference>
<dbReference type="EMBL" id="JAPZBU010000009">
    <property type="protein sequence ID" value="KAJ5386113.1"/>
    <property type="molecule type" value="Genomic_DNA"/>
</dbReference>
<keyword evidence="2" id="KW-0472">Membrane</keyword>
<evidence type="ECO:0000313" key="3">
    <source>
        <dbReference type="EMBL" id="KAJ5386113.1"/>
    </source>
</evidence>
<accession>A0A9W9VMY5</accession>
<feature type="region of interest" description="Disordered" evidence="1">
    <location>
        <begin position="122"/>
        <end position="175"/>
    </location>
</feature>
<gene>
    <name evidence="3" type="ORF">N7509_008654</name>
</gene>
<keyword evidence="4" id="KW-1185">Reference proteome</keyword>
<dbReference type="AlphaFoldDB" id="A0A9W9VMY5"/>
<dbReference type="GeneID" id="81372271"/>
<evidence type="ECO:0000313" key="4">
    <source>
        <dbReference type="Proteomes" id="UP001147747"/>
    </source>
</evidence>
<feature type="compositionally biased region" description="Basic and acidic residues" evidence="1">
    <location>
        <begin position="141"/>
        <end position="160"/>
    </location>
</feature>